<dbReference type="Gene3D" id="2.130.10.10">
    <property type="entry name" value="YVTN repeat-like/Quinoprotein amine dehydrogenase"/>
    <property type="match status" value="1"/>
</dbReference>
<dbReference type="AlphaFoldDB" id="A0A2U1MIF8"/>
<protein>
    <submittedName>
        <fullName evidence="2">Coatomer beta' subunit (COPB2)</fullName>
    </submittedName>
</protein>
<gene>
    <name evidence="2" type="ORF">CTI12_AA376830</name>
</gene>
<keyword evidence="3" id="KW-1185">Reference proteome</keyword>
<dbReference type="EMBL" id="PKPP01005195">
    <property type="protein sequence ID" value="PWA61060.1"/>
    <property type="molecule type" value="Genomic_DNA"/>
</dbReference>
<name>A0A2U1MIF8_ARTAN</name>
<evidence type="ECO:0000313" key="2">
    <source>
        <dbReference type="EMBL" id="PWA61060.1"/>
    </source>
</evidence>
<keyword evidence="1" id="KW-0472">Membrane</keyword>
<dbReference type="InterPro" id="IPR044630">
    <property type="entry name" value="SPA1/2/3/4"/>
</dbReference>
<comment type="caution">
    <text evidence="2">The sequence shown here is derived from an EMBL/GenBank/DDBJ whole genome shotgun (WGS) entry which is preliminary data.</text>
</comment>
<dbReference type="GO" id="GO:0009640">
    <property type="term" value="P:photomorphogenesis"/>
    <property type="evidence" value="ECO:0007669"/>
    <property type="project" value="InterPro"/>
</dbReference>
<accession>A0A2U1MIF8</accession>
<dbReference type="Proteomes" id="UP000245207">
    <property type="component" value="Unassembled WGS sequence"/>
</dbReference>
<keyword evidence="1" id="KW-0812">Transmembrane</keyword>
<evidence type="ECO:0000313" key="3">
    <source>
        <dbReference type="Proteomes" id="UP000245207"/>
    </source>
</evidence>
<organism evidence="2 3">
    <name type="scientific">Artemisia annua</name>
    <name type="common">Sweet wormwood</name>
    <dbReference type="NCBI Taxonomy" id="35608"/>
    <lineage>
        <taxon>Eukaryota</taxon>
        <taxon>Viridiplantae</taxon>
        <taxon>Streptophyta</taxon>
        <taxon>Embryophyta</taxon>
        <taxon>Tracheophyta</taxon>
        <taxon>Spermatophyta</taxon>
        <taxon>Magnoliopsida</taxon>
        <taxon>eudicotyledons</taxon>
        <taxon>Gunneridae</taxon>
        <taxon>Pentapetalae</taxon>
        <taxon>asterids</taxon>
        <taxon>campanulids</taxon>
        <taxon>Asterales</taxon>
        <taxon>Asteraceae</taxon>
        <taxon>Asteroideae</taxon>
        <taxon>Anthemideae</taxon>
        <taxon>Artemisiinae</taxon>
        <taxon>Artemisia</taxon>
    </lineage>
</organism>
<dbReference type="OrthoDB" id="273771at2759"/>
<reference evidence="2 3" key="1">
    <citation type="journal article" date="2018" name="Mol. Plant">
        <title>The genome of Artemisia annua provides insight into the evolution of Asteraceae family and artemisinin biosynthesis.</title>
        <authorList>
            <person name="Shen Q."/>
            <person name="Zhang L."/>
            <person name="Liao Z."/>
            <person name="Wang S."/>
            <person name="Yan T."/>
            <person name="Shi P."/>
            <person name="Liu M."/>
            <person name="Fu X."/>
            <person name="Pan Q."/>
            <person name="Wang Y."/>
            <person name="Lv Z."/>
            <person name="Lu X."/>
            <person name="Zhang F."/>
            <person name="Jiang W."/>
            <person name="Ma Y."/>
            <person name="Chen M."/>
            <person name="Hao X."/>
            <person name="Li L."/>
            <person name="Tang Y."/>
            <person name="Lv G."/>
            <person name="Zhou Y."/>
            <person name="Sun X."/>
            <person name="Brodelius P.E."/>
            <person name="Rose J.K.C."/>
            <person name="Tang K."/>
        </authorList>
    </citation>
    <scope>NUCLEOTIDE SEQUENCE [LARGE SCALE GENOMIC DNA]</scope>
    <source>
        <strain evidence="3">cv. Huhao1</strain>
        <tissue evidence="2">Leaf</tissue>
    </source>
</reference>
<dbReference type="SUPFAM" id="SSF50978">
    <property type="entry name" value="WD40 repeat-like"/>
    <property type="match status" value="1"/>
</dbReference>
<dbReference type="PANTHER" id="PTHR44218">
    <property type="entry name" value="PROTEIN SPA1-RELATED 2"/>
    <property type="match status" value="1"/>
</dbReference>
<proteinExistence type="predicted"/>
<keyword evidence="1" id="KW-1133">Transmembrane helix</keyword>
<evidence type="ECO:0000256" key="1">
    <source>
        <dbReference type="SAM" id="Phobius"/>
    </source>
</evidence>
<dbReference type="STRING" id="35608.A0A2U1MIF8"/>
<dbReference type="InterPro" id="IPR036322">
    <property type="entry name" value="WD40_repeat_dom_sf"/>
</dbReference>
<feature type="transmembrane region" description="Helical" evidence="1">
    <location>
        <begin position="111"/>
        <end position="133"/>
    </location>
</feature>
<dbReference type="InterPro" id="IPR015943">
    <property type="entry name" value="WD40/YVTN_repeat-like_dom_sf"/>
</dbReference>
<dbReference type="PANTHER" id="PTHR44218:SF8">
    <property type="entry name" value="COATOMER BETA' SUBUNIT (COPB2)-RELATED"/>
    <property type="match status" value="1"/>
</dbReference>
<sequence length="358" mass="39924">MLGLIKFEVCGSLKDGNLLNSMNVICSLSFDHCWKKYHSNYLASADYDGAVQAEKWGHKWRYTGPSNQLDTHLKRKKGIKLKCSIKVTNCGKVVVIVVEARVVLERKTFNNFVGCCFWGCLVLPIVVFGSVWLKKQSCWTDAFDSVPVNNSSFLFALICIACLGRENHGQSNAGATYLMNFTRWNIIDSVLVSRAMVPEPEPKLAIQDSDSINDSGISARKTNYFDFDLRTKVFADGWLRLVDATLWSRFSKGDGLIRAKTESTDACFVTYIGHINEKNFVGLSVLEGHIACGSESNEVYAYHKSFPMPITSCKFGSTDSDETHDGNTQFVSIVCWREKSNMLVAAYSGGSIDVLQML</sequence>